<reference evidence="1" key="1">
    <citation type="submission" date="2025-08" db="UniProtKB">
        <authorList>
            <consortium name="Ensembl"/>
        </authorList>
    </citation>
    <scope>IDENTIFICATION</scope>
</reference>
<name>A0A673NL63_9TELE</name>
<proteinExistence type="predicted"/>
<dbReference type="Proteomes" id="UP000472270">
    <property type="component" value="Unassembled WGS sequence"/>
</dbReference>
<dbReference type="Ensembl" id="ENSSRHT00000105868.1">
    <property type="protein sequence ID" value="ENSSRHP00000103099.1"/>
    <property type="gene ID" value="ENSSRHG00000050423.1"/>
</dbReference>
<keyword evidence="2" id="KW-1185">Reference proteome</keyword>
<organism evidence="1 2">
    <name type="scientific">Sinocyclocheilus rhinocerous</name>
    <dbReference type="NCBI Taxonomy" id="307959"/>
    <lineage>
        <taxon>Eukaryota</taxon>
        <taxon>Metazoa</taxon>
        <taxon>Chordata</taxon>
        <taxon>Craniata</taxon>
        <taxon>Vertebrata</taxon>
        <taxon>Euteleostomi</taxon>
        <taxon>Actinopterygii</taxon>
        <taxon>Neopterygii</taxon>
        <taxon>Teleostei</taxon>
        <taxon>Ostariophysi</taxon>
        <taxon>Cypriniformes</taxon>
        <taxon>Cyprinidae</taxon>
        <taxon>Cyprininae</taxon>
        <taxon>Sinocyclocheilus</taxon>
    </lineage>
</organism>
<sequence length="85" mass="9149">MSKDQGNPGFSVYDPFKSSLCVSVSSRELQCSMWPVGVLHPVQAQLERFEAGPGCAAREGGAKETHVISVVCLFMGTDLEKCSII</sequence>
<evidence type="ECO:0000313" key="1">
    <source>
        <dbReference type="Ensembl" id="ENSSRHP00000103099.1"/>
    </source>
</evidence>
<evidence type="ECO:0000313" key="2">
    <source>
        <dbReference type="Proteomes" id="UP000472270"/>
    </source>
</evidence>
<reference evidence="1" key="2">
    <citation type="submission" date="2025-09" db="UniProtKB">
        <authorList>
            <consortium name="Ensembl"/>
        </authorList>
    </citation>
    <scope>IDENTIFICATION</scope>
</reference>
<dbReference type="AlphaFoldDB" id="A0A673NL63"/>
<protein>
    <submittedName>
        <fullName evidence="1">Uncharacterized protein</fullName>
    </submittedName>
</protein>
<accession>A0A673NL63</accession>